<sequence length="139" mass="15374">MHGVDGVDLKRAISAPRSVPRFLELQLLSVTHVVVNRQRQQHLLAFNQLSPTCLRSRLGQRTEVLKAAALQLGAQDRQQFGFGQIDQGPACALRSHAQAGECACREICRDLGRHQFMMPNCPATTSGSRRVAEEAWPTT</sequence>
<evidence type="ECO:0000313" key="1">
    <source>
        <dbReference type="EMBL" id="MBL0394281.1"/>
    </source>
</evidence>
<name>A0A936Z550_9BURK</name>
<evidence type="ECO:0000313" key="2">
    <source>
        <dbReference type="Proteomes" id="UP000599109"/>
    </source>
</evidence>
<protein>
    <submittedName>
        <fullName evidence="1">Uncharacterized protein</fullName>
    </submittedName>
</protein>
<reference evidence="1 2" key="1">
    <citation type="journal article" date="2017" name="Int. J. Syst. Evol. Microbiol.">
        <title>Ramlibacter monticola sp. nov., isolated from forest soil.</title>
        <authorList>
            <person name="Chaudhary D.K."/>
            <person name="Kim J."/>
        </authorList>
    </citation>
    <scope>NUCLEOTIDE SEQUENCE [LARGE SCALE GENOMIC DNA]</scope>
    <source>
        <strain evidence="1 2">KACC 19175</strain>
    </source>
</reference>
<gene>
    <name evidence="1" type="ORF">JJ685_24290</name>
</gene>
<accession>A0A936Z550</accession>
<organism evidence="1 2">
    <name type="scientific">Ramlibacter monticola</name>
    <dbReference type="NCBI Taxonomy" id="1926872"/>
    <lineage>
        <taxon>Bacteria</taxon>
        <taxon>Pseudomonadati</taxon>
        <taxon>Pseudomonadota</taxon>
        <taxon>Betaproteobacteria</taxon>
        <taxon>Burkholderiales</taxon>
        <taxon>Comamonadaceae</taxon>
        <taxon>Ramlibacter</taxon>
    </lineage>
</organism>
<proteinExistence type="predicted"/>
<keyword evidence="2" id="KW-1185">Reference proteome</keyword>
<dbReference type="AlphaFoldDB" id="A0A936Z550"/>
<dbReference type="EMBL" id="JAEQNE010000007">
    <property type="protein sequence ID" value="MBL0394281.1"/>
    <property type="molecule type" value="Genomic_DNA"/>
</dbReference>
<dbReference type="RefSeq" id="WP_201676937.1">
    <property type="nucleotide sequence ID" value="NZ_JAEQNE010000007.1"/>
</dbReference>
<comment type="caution">
    <text evidence="1">The sequence shown here is derived from an EMBL/GenBank/DDBJ whole genome shotgun (WGS) entry which is preliminary data.</text>
</comment>
<dbReference type="Proteomes" id="UP000599109">
    <property type="component" value="Unassembled WGS sequence"/>
</dbReference>